<keyword evidence="4" id="KW-0677">Repeat</keyword>
<protein>
    <submittedName>
        <fullName evidence="5">Protein prenyltransferase alpha subunit repeat-containing protein 1-B</fullName>
    </submittedName>
</protein>
<keyword evidence="3 5" id="KW-0808">Transferase</keyword>
<evidence type="ECO:0000256" key="4">
    <source>
        <dbReference type="ARBA" id="ARBA00022737"/>
    </source>
</evidence>
<comment type="similarity">
    <text evidence="1">Belongs to the protein prenyltransferase subunit alpha family.</text>
</comment>
<keyword evidence="6" id="KW-1185">Reference proteome</keyword>
<dbReference type="EMBL" id="QGML01000022">
    <property type="protein sequence ID" value="TVY94277.1"/>
    <property type="molecule type" value="Genomic_DNA"/>
</dbReference>
<proteinExistence type="inferred from homology"/>
<dbReference type="Proteomes" id="UP000315522">
    <property type="component" value="Unassembled WGS sequence"/>
</dbReference>
<dbReference type="PANTHER" id="PTHR11129">
    <property type="entry name" value="PROTEIN FARNESYLTRANSFERASE ALPHA SUBUNIT/RAB GERANYLGERANYL TRANSFERASE ALPHA SUBUNIT"/>
    <property type="match status" value="1"/>
</dbReference>
<evidence type="ECO:0000256" key="1">
    <source>
        <dbReference type="ARBA" id="ARBA00006734"/>
    </source>
</evidence>
<dbReference type="SUPFAM" id="SSF48439">
    <property type="entry name" value="Protein prenylyltransferase"/>
    <property type="match status" value="1"/>
</dbReference>
<dbReference type="GO" id="GO:0008318">
    <property type="term" value="F:protein prenyltransferase activity"/>
    <property type="evidence" value="ECO:0007669"/>
    <property type="project" value="InterPro"/>
</dbReference>
<accession>A0A559MMU0</accession>
<keyword evidence="2" id="KW-0637">Prenyltransferase</keyword>
<dbReference type="GO" id="GO:0005737">
    <property type="term" value="C:cytoplasm"/>
    <property type="evidence" value="ECO:0007669"/>
    <property type="project" value="TreeGrafter"/>
</dbReference>
<name>A0A559MMU0_9HELO</name>
<dbReference type="AlphaFoldDB" id="A0A559MMU0"/>
<dbReference type="PANTHER" id="PTHR11129:SF3">
    <property type="entry name" value="PROTEIN PRENYLTRANSFERASE ALPHA SUBUNIT REPEAT-CONTAINING PROTEIN 1"/>
    <property type="match status" value="1"/>
</dbReference>
<evidence type="ECO:0000313" key="6">
    <source>
        <dbReference type="Proteomes" id="UP000315522"/>
    </source>
</evidence>
<dbReference type="Pfam" id="PF01239">
    <property type="entry name" value="PPTA"/>
    <property type="match status" value="1"/>
</dbReference>
<evidence type="ECO:0000256" key="3">
    <source>
        <dbReference type="ARBA" id="ARBA00022679"/>
    </source>
</evidence>
<comment type="caution">
    <text evidence="5">The sequence shown here is derived from an EMBL/GenBank/DDBJ whole genome shotgun (WGS) entry which is preliminary data.</text>
</comment>
<reference evidence="5 6" key="1">
    <citation type="submission" date="2018-05" db="EMBL/GenBank/DDBJ databases">
        <title>Genome sequencing and assembly of the regulated plant pathogen Lachnellula willkommii and related sister species for the development of diagnostic species identification markers.</title>
        <authorList>
            <person name="Giroux E."/>
            <person name="Bilodeau G."/>
        </authorList>
    </citation>
    <scope>NUCLEOTIDE SEQUENCE [LARGE SCALE GENOMIC DNA]</scope>
    <source>
        <strain evidence="5 6">CBS 172.35</strain>
    </source>
</reference>
<dbReference type="InterPro" id="IPR002088">
    <property type="entry name" value="Prenyl_trans_a"/>
</dbReference>
<organism evidence="5 6">
    <name type="scientific">Lachnellula willkommii</name>
    <dbReference type="NCBI Taxonomy" id="215461"/>
    <lineage>
        <taxon>Eukaryota</taxon>
        <taxon>Fungi</taxon>
        <taxon>Dikarya</taxon>
        <taxon>Ascomycota</taxon>
        <taxon>Pezizomycotina</taxon>
        <taxon>Leotiomycetes</taxon>
        <taxon>Helotiales</taxon>
        <taxon>Lachnaceae</taxon>
        <taxon>Lachnellula</taxon>
    </lineage>
</organism>
<evidence type="ECO:0000313" key="5">
    <source>
        <dbReference type="EMBL" id="TVY94277.1"/>
    </source>
</evidence>
<evidence type="ECO:0000256" key="2">
    <source>
        <dbReference type="ARBA" id="ARBA00022602"/>
    </source>
</evidence>
<dbReference type="Gene3D" id="1.25.40.120">
    <property type="entry name" value="Protein prenylyltransferase"/>
    <property type="match status" value="1"/>
</dbReference>
<gene>
    <name evidence="5" type="primary">ptar1-b</name>
    <name evidence="5" type="ORF">LAWI1_G000458</name>
</gene>
<sequence length="339" mass="38920">MSRALDKETITSLQNDNLPVIYRDIVSALCSDTPQLLEIELLGKSHPLPAGTNVLLEENSIAIPKTRLVQAFVIARQIFFKLVRNWPLEKRQDLRNASAVILLMDPEHLTAANARKRLIQSYQEGPKAELEAVLENELVFVDSYLTSRLHRHTKSPTLWGHRRWLLEVYRSANMEHDIVQDLTTVVLIAAERHPKNYYAWSHMRWLIQMFAAEDGPDCEILSLVKNWCLRHPADTSGFSFLLFYLSRPASSEHAPRIEASTTACKEVFGLAVSFKWTHESVWVFLRSLVASGDVTEDQRTSFLQIIDTILTANSYSSTTKSIIRRAREWCEKYQQKPRS</sequence>